<dbReference type="AlphaFoldDB" id="A0A382MMC1"/>
<accession>A0A382MMC1</accession>
<protein>
    <recommendedName>
        <fullName evidence="1">Fibrobacter succinogenes major paralogous domain-containing protein</fullName>
    </recommendedName>
</protein>
<organism evidence="2">
    <name type="scientific">marine metagenome</name>
    <dbReference type="NCBI Taxonomy" id="408172"/>
    <lineage>
        <taxon>unclassified sequences</taxon>
        <taxon>metagenomes</taxon>
        <taxon>ecological metagenomes</taxon>
    </lineage>
</organism>
<evidence type="ECO:0000313" key="2">
    <source>
        <dbReference type="EMBL" id="SVC48562.1"/>
    </source>
</evidence>
<proteinExistence type="predicted"/>
<feature type="domain" description="Fibrobacter succinogenes major paralogous" evidence="1">
    <location>
        <begin position="3"/>
        <end position="150"/>
    </location>
</feature>
<name>A0A382MMC1_9ZZZZ</name>
<dbReference type="InterPro" id="IPR011871">
    <property type="entry name" value="Fib_succ_major"/>
</dbReference>
<dbReference type="Pfam" id="PF09603">
    <property type="entry name" value="Fib_succ_major"/>
    <property type="match status" value="1"/>
</dbReference>
<dbReference type="EMBL" id="UINC01093829">
    <property type="protein sequence ID" value="SVC48562.1"/>
    <property type="molecule type" value="Genomic_DNA"/>
</dbReference>
<reference evidence="2" key="1">
    <citation type="submission" date="2018-05" db="EMBL/GenBank/DDBJ databases">
        <authorList>
            <person name="Lanie J.A."/>
            <person name="Ng W.-L."/>
            <person name="Kazmierczak K.M."/>
            <person name="Andrzejewski T.M."/>
            <person name="Davidsen T.M."/>
            <person name="Wayne K.J."/>
            <person name="Tettelin H."/>
            <person name="Glass J.I."/>
            <person name="Rusch D."/>
            <person name="Podicherti R."/>
            <person name="Tsui H.-C.T."/>
            <person name="Winkler M.E."/>
        </authorList>
    </citation>
    <scope>NUCLEOTIDE SEQUENCE</scope>
</reference>
<evidence type="ECO:0000259" key="1">
    <source>
        <dbReference type="Pfam" id="PF09603"/>
    </source>
</evidence>
<feature type="non-terminal residue" evidence="2">
    <location>
        <position position="1"/>
    </location>
</feature>
<sequence length="299" mass="32716">YAVYDDNESNADTYGYLYNWYAVDDDRGVCPASWHVPTDGEYTALSDYLGGTSVAGGKLKECTEGSCPESEYWYSPNTGATNESGFTALPGGAHYYYYGNGRHMGYNGSFWSSTEYGSNDAWHRGLESNDSTIYRRDYGKDSGFSVRCVRDETDTILVPYSTGWNIVGLPLDVEDASYSILFPESIEGTLYSFNGAYDPATNLINGEGYWLRFNVAGSTTISGTPINELTISLNEGWNLISGISTPLDITEIQDPDGIMISGTVYGFASGSYSNEEIIEPGKGYWLRANSSGSIILISE</sequence>
<dbReference type="NCBIfam" id="TIGR02145">
    <property type="entry name" value="Fib_succ_major"/>
    <property type="match status" value="1"/>
</dbReference>
<gene>
    <name evidence="2" type="ORF">METZ01_LOCUS301416</name>
</gene>